<dbReference type="AlphaFoldDB" id="A0A1B7MML4"/>
<dbReference type="GO" id="GO:0005975">
    <property type="term" value="P:carbohydrate metabolic process"/>
    <property type="evidence" value="ECO:0007669"/>
    <property type="project" value="InterPro"/>
</dbReference>
<dbReference type="InterPro" id="IPR050314">
    <property type="entry name" value="Glycosyl_Hydrlase_18"/>
</dbReference>
<feature type="domain" description="GH18" evidence="1">
    <location>
        <begin position="1"/>
        <end position="231"/>
    </location>
</feature>
<proteinExistence type="predicted"/>
<dbReference type="InterPro" id="IPR017853">
    <property type="entry name" value="GH"/>
</dbReference>
<dbReference type="STRING" id="1314800.A0A1B7MML4"/>
<reference evidence="2 3" key="1">
    <citation type="submission" date="2016-06" db="EMBL/GenBank/DDBJ databases">
        <title>Comparative genomics of the ectomycorrhizal sister species Rhizopogon vinicolor and Rhizopogon vesiculosus (Basidiomycota: Boletales) reveals a divergence of the mating type B locus.</title>
        <authorList>
            <consortium name="DOE Joint Genome Institute"/>
            <person name="Mujic A.B."/>
            <person name="Kuo A."/>
            <person name="Tritt A."/>
            <person name="Lipzen A."/>
            <person name="Chen C."/>
            <person name="Johnson J."/>
            <person name="Sharma A."/>
            <person name="Barry K."/>
            <person name="Grigoriev I.V."/>
            <person name="Spatafora J.W."/>
        </authorList>
    </citation>
    <scope>NUCLEOTIDE SEQUENCE [LARGE SCALE GENOMIC DNA]</scope>
    <source>
        <strain evidence="2 3">AM-OR11-026</strain>
    </source>
</reference>
<dbReference type="GO" id="GO:0005576">
    <property type="term" value="C:extracellular region"/>
    <property type="evidence" value="ECO:0007669"/>
    <property type="project" value="TreeGrafter"/>
</dbReference>
<dbReference type="Gene3D" id="3.10.50.10">
    <property type="match status" value="1"/>
</dbReference>
<dbReference type="PANTHER" id="PTHR11177">
    <property type="entry name" value="CHITINASE"/>
    <property type="match status" value="1"/>
</dbReference>
<sequence>MSLTPFMTASGKPSTDVSDFAEAFDYIAVMNYDVWGPWFSTVGPNTPLNDTCAAHANQQGSAVSAVKAWSDAGMPVNKIVLGVASYGYSYSVSPSDAFVSHTKTLAAYPAFNASNQSLGDAWDNTGGLDVCGVYEAQGGTFNFWGLIDGGFLTKKACLLATSTINTTTVVKRRTCTMYNETSQVMVSFDNAQSFTAKGKYIKETGLRGFALRETGGDYNNILLDAITEAVG</sequence>
<dbReference type="GO" id="GO:0008061">
    <property type="term" value="F:chitin binding"/>
    <property type="evidence" value="ECO:0007669"/>
    <property type="project" value="TreeGrafter"/>
</dbReference>
<gene>
    <name evidence="2" type="ORF">K503DRAFT_488466</name>
</gene>
<evidence type="ECO:0000313" key="2">
    <source>
        <dbReference type="EMBL" id="OAX33821.1"/>
    </source>
</evidence>
<dbReference type="GO" id="GO:0006032">
    <property type="term" value="P:chitin catabolic process"/>
    <property type="evidence" value="ECO:0007669"/>
    <property type="project" value="TreeGrafter"/>
</dbReference>
<dbReference type="InParanoid" id="A0A1B7MML4"/>
<name>A0A1B7MML4_9AGAM</name>
<dbReference type="OrthoDB" id="73875at2759"/>
<keyword evidence="3" id="KW-1185">Reference proteome</keyword>
<dbReference type="Proteomes" id="UP000092154">
    <property type="component" value="Unassembled WGS sequence"/>
</dbReference>
<dbReference type="PROSITE" id="PS51910">
    <property type="entry name" value="GH18_2"/>
    <property type="match status" value="1"/>
</dbReference>
<dbReference type="PANTHER" id="PTHR11177:SF317">
    <property type="entry name" value="CHITINASE 12-RELATED"/>
    <property type="match status" value="1"/>
</dbReference>
<dbReference type="InterPro" id="IPR029070">
    <property type="entry name" value="Chitinase_insertion_sf"/>
</dbReference>
<dbReference type="Pfam" id="PF00704">
    <property type="entry name" value="Glyco_hydro_18"/>
    <property type="match status" value="1"/>
</dbReference>
<dbReference type="GO" id="GO:0004568">
    <property type="term" value="F:chitinase activity"/>
    <property type="evidence" value="ECO:0007669"/>
    <property type="project" value="TreeGrafter"/>
</dbReference>
<protein>
    <submittedName>
        <fullName evidence="2">Glycoside hydrolase</fullName>
    </submittedName>
</protein>
<keyword evidence="2" id="KW-0378">Hydrolase</keyword>
<evidence type="ECO:0000259" key="1">
    <source>
        <dbReference type="PROSITE" id="PS51910"/>
    </source>
</evidence>
<dbReference type="SUPFAM" id="SSF51445">
    <property type="entry name" value="(Trans)glycosidases"/>
    <property type="match status" value="1"/>
</dbReference>
<organism evidence="2 3">
    <name type="scientific">Rhizopogon vinicolor AM-OR11-026</name>
    <dbReference type="NCBI Taxonomy" id="1314800"/>
    <lineage>
        <taxon>Eukaryota</taxon>
        <taxon>Fungi</taxon>
        <taxon>Dikarya</taxon>
        <taxon>Basidiomycota</taxon>
        <taxon>Agaricomycotina</taxon>
        <taxon>Agaricomycetes</taxon>
        <taxon>Agaricomycetidae</taxon>
        <taxon>Boletales</taxon>
        <taxon>Suillineae</taxon>
        <taxon>Rhizopogonaceae</taxon>
        <taxon>Rhizopogon</taxon>
    </lineage>
</organism>
<dbReference type="EMBL" id="KV448700">
    <property type="protein sequence ID" value="OAX33821.1"/>
    <property type="molecule type" value="Genomic_DNA"/>
</dbReference>
<dbReference type="InterPro" id="IPR001223">
    <property type="entry name" value="Glyco_hydro18_cat"/>
</dbReference>
<evidence type="ECO:0000313" key="3">
    <source>
        <dbReference type="Proteomes" id="UP000092154"/>
    </source>
</evidence>
<dbReference type="Gene3D" id="3.20.20.80">
    <property type="entry name" value="Glycosidases"/>
    <property type="match status" value="1"/>
</dbReference>
<accession>A0A1B7MML4</accession>